<dbReference type="Pfam" id="PF22396">
    <property type="entry name" value="DUF6976"/>
    <property type="match status" value="1"/>
</dbReference>
<protein>
    <submittedName>
        <fullName evidence="1">Uncharacterized protein</fullName>
    </submittedName>
</protein>
<keyword evidence="2" id="KW-1185">Reference proteome</keyword>
<reference evidence="2" key="1">
    <citation type="submission" date="2017-11" db="EMBL/GenBank/DDBJ databases">
        <authorList>
            <person name="Watanabe M."/>
            <person name="Kojima H."/>
        </authorList>
    </citation>
    <scope>NUCLEOTIDE SEQUENCE [LARGE SCALE GENOMIC DNA]</scope>
    <source>
        <strain evidence="2">Tokyo 01</strain>
    </source>
</reference>
<dbReference type="RefSeq" id="WP_124326954.1">
    <property type="nucleotide sequence ID" value="NZ_BEXT01000001.1"/>
</dbReference>
<name>A0A401FR50_9BACT</name>
<gene>
    <name evidence="1" type="ORF">DENIS_0378</name>
</gene>
<evidence type="ECO:0000313" key="1">
    <source>
        <dbReference type="EMBL" id="GBC59439.1"/>
    </source>
</evidence>
<dbReference type="AlphaFoldDB" id="A0A401FR50"/>
<dbReference type="OrthoDB" id="5622143at2"/>
<dbReference type="InterPro" id="IPR054249">
    <property type="entry name" value="DUF6976"/>
</dbReference>
<dbReference type="Proteomes" id="UP000288096">
    <property type="component" value="Unassembled WGS sequence"/>
</dbReference>
<dbReference type="EMBL" id="BEXT01000001">
    <property type="protein sequence ID" value="GBC59439.1"/>
    <property type="molecule type" value="Genomic_DNA"/>
</dbReference>
<evidence type="ECO:0000313" key="2">
    <source>
        <dbReference type="Proteomes" id="UP000288096"/>
    </source>
</evidence>
<organism evidence="1 2">
    <name type="scientific">Desulfonema ishimotonii</name>
    <dbReference type="NCBI Taxonomy" id="45657"/>
    <lineage>
        <taxon>Bacteria</taxon>
        <taxon>Pseudomonadati</taxon>
        <taxon>Thermodesulfobacteriota</taxon>
        <taxon>Desulfobacteria</taxon>
        <taxon>Desulfobacterales</taxon>
        <taxon>Desulfococcaceae</taxon>
        <taxon>Desulfonema</taxon>
    </lineage>
</organism>
<proteinExistence type="predicted"/>
<accession>A0A401FR50</accession>
<reference evidence="2" key="2">
    <citation type="submission" date="2019-01" db="EMBL/GenBank/DDBJ databases">
        <title>Genome sequence of Desulfonema ishimotonii strain Tokyo 01.</title>
        <authorList>
            <person name="Fukui M."/>
        </authorList>
    </citation>
    <scope>NUCLEOTIDE SEQUENCE [LARGE SCALE GENOMIC DNA]</scope>
    <source>
        <strain evidence="2">Tokyo 01</strain>
    </source>
</reference>
<comment type="caution">
    <text evidence="1">The sequence shown here is derived from an EMBL/GenBank/DDBJ whole genome shotgun (WGS) entry which is preliminary data.</text>
</comment>
<sequence>MKQEIMYDVQEVKHLIGLGKPLLIAGDEQVLRELPPGNWIGGTSPYFMTEDRCLFTQEKVCVTRLPEYVTDTSVRVYDEKTLADVYTDSPENGFSFIIIPGLSRTHLSFALNAPNYKGFATRPLIGWISGISEEGPEQTVPRVFSGQKGDPLEEGAVVMHVHLPANKAAEISLFNLFEQGDGDEITFSEDGFKAATAQINGETVNIAEYMLKNKLDTKLPLVADYYGTMINTSIREIDERNGQVRLYAPVFKNVAYRHARPVGDYVTQFTARMSENDVSGQLVFSCNCFLNYLYSELEGKTLQGFTGPITFGEIAYQLLNQTMTCLTIEDI</sequence>